<keyword evidence="2" id="KW-1185">Reference proteome</keyword>
<gene>
    <name evidence="1" type="ORF">KGQ19_01395</name>
</gene>
<name>A0ABS5KHY6_9ACTN</name>
<dbReference type="EMBL" id="JAAFYZ010000003">
    <property type="protein sequence ID" value="MBS2545515.1"/>
    <property type="molecule type" value="Genomic_DNA"/>
</dbReference>
<reference evidence="1 2" key="1">
    <citation type="submission" date="2020-02" db="EMBL/GenBank/DDBJ databases">
        <title>Acidophilic actinobacteria isolated from forest soil.</title>
        <authorList>
            <person name="Golinska P."/>
        </authorList>
    </citation>
    <scope>NUCLEOTIDE SEQUENCE [LARGE SCALE GENOMIC DNA]</scope>
    <source>
        <strain evidence="1 2">NL8</strain>
    </source>
</reference>
<proteinExistence type="predicted"/>
<sequence>MVATNILHGITVHLSSSGTDVPWYVAADNPDPFVVAAATDAARDETEGLWTPLADLLAAEGWHRAEVGHQHGTVKYAWTSLDGQRNAVRFSTKNDVPGAWLVSRPPTRHTPRRTQYVTSAYTPPAVLAAIALGDVFVP</sequence>
<evidence type="ECO:0000313" key="2">
    <source>
        <dbReference type="Proteomes" id="UP000730482"/>
    </source>
</evidence>
<evidence type="ECO:0000313" key="1">
    <source>
        <dbReference type="EMBL" id="MBS2545515.1"/>
    </source>
</evidence>
<protein>
    <recommendedName>
        <fullName evidence="3">DUF317 domain-containing protein</fullName>
    </recommendedName>
</protein>
<dbReference type="RefSeq" id="WP_212007179.1">
    <property type="nucleotide sequence ID" value="NZ_JAAFYZ010000003.1"/>
</dbReference>
<comment type="caution">
    <text evidence="1">The sequence shown here is derived from an EMBL/GenBank/DDBJ whole genome shotgun (WGS) entry which is preliminary data.</text>
</comment>
<accession>A0ABS5KHY6</accession>
<dbReference type="Proteomes" id="UP000730482">
    <property type="component" value="Unassembled WGS sequence"/>
</dbReference>
<organism evidence="1 2">
    <name type="scientific">Catenulispora pinistramenti</name>
    <dbReference type="NCBI Taxonomy" id="2705254"/>
    <lineage>
        <taxon>Bacteria</taxon>
        <taxon>Bacillati</taxon>
        <taxon>Actinomycetota</taxon>
        <taxon>Actinomycetes</taxon>
        <taxon>Catenulisporales</taxon>
        <taxon>Catenulisporaceae</taxon>
        <taxon>Catenulispora</taxon>
    </lineage>
</organism>
<evidence type="ECO:0008006" key="3">
    <source>
        <dbReference type="Google" id="ProtNLM"/>
    </source>
</evidence>